<dbReference type="EMBL" id="RJKM01000001">
    <property type="protein sequence ID" value="ROP42436.1"/>
    <property type="molecule type" value="Genomic_DNA"/>
</dbReference>
<proteinExistence type="predicted"/>
<sequence>MARDLRLLPVLAIAIGTIVLGSTATASADSGAQVGPNGCTWSN</sequence>
<protein>
    <submittedName>
        <fullName evidence="1">Uncharacterized protein</fullName>
    </submittedName>
</protein>
<dbReference type="RefSeq" id="WP_281277840.1">
    <property type="nucleotide sequence ID" value="NZ_RJKM01000001.1"/>
</dbReference>
<dbReference type="Proteomes" id="UP000268727">
    <property type="component" value="Unassembled WGS sequence"/>
</dbReference>
<keyword evidence="2" id="KW-1185">Reference proteome</keyword>
<gene>
    <name evidence="1" type="ORF">EDD40_7938</name>
</gene>
<organism evidence="1 2">
    <name type="scientific">Saccharothrix texasensis</name>
    <dbReference type="NCBI Taxonomy" id="103734"/>
    <lineage>
        <taxon>Bacteria</taxon>
        <taxon>Bacillati</taxon>
        <taxon>Actinomycetota</taxon>
        <taxon>Actinomycetes</taxon>
        <taxon>Pseudonocardiales</taxon>
        <taxon>Pseudonocardiaceae</taxon>
        <taxon>Saccharothrix</taxon>
    </lineage>
</organism>
<accession>A0A3N1HIY9</accession>
<name>A0A3N1HIY9_9PSEU</name>
<evidence type="ECO:0000313" key="2">
    <source>
        <dbReference type="Proteomes" id="UP000268727"/>
    </source>
</evidence>
<comment type="caution">
    <text evidence="1">The sequence shown here is derived from an EMBL/GenBank/DDBJ whole genome shotgun (WGS) entry which is preliminary data.</text>
</comment>
<evidence type="ECO:0000313" key="1">
    <source>
        <dbReference type="EMBL" id="ROP42436.1"/>
    </source>
</evidence>
<reference evidence="1 2" key="1">
    <citation type="submission" date="2018-11" db="EMBL/GenBank/DDBJ databases">
        <title>Sequencing the genomes of 1000 actinobacteria strains.</title>
        <authorList>
            <person name="Klenk H.-P."/>
        </authorList>
    </citation>
    <scope>NUCLEOTIDE SEQUENCE [LARGE SCALE GENOMIC DNA]</scope>
    <source>
        <strain evidence="1 2">DSM 44231</strain>
    </source>
</reference>
<dbReference type="AlphaFoldDB" id="A0A3N1HIY9"/>